<accession>A0A7R9F3X4</accession>
<organism evidence="2">
    <name type="scientific">Timema bartmani</name>
    <dbReference type="NCBI Taxonomy" id="61472"/>
    <lineage>
        <taxon>Eukaryota</taxon>
        <taxon>Metazoa</taxon>
        <taxon>Ecdysozoa</taxon>
        <taxon>Arthropoda</taxon>
        <taxon>Hexapoda</taxon>
        <taxon>Insecta</taxon>
        <taxon>Pterygota</taxon>
        <taxon>Neoptera</taxon>
        <taxon>Polyneoptera</taxon>
        <taxon>Phasmatodea</taxon>
        <taxon>Timematodea</taxon>
        <taxon>Timematoidea</taxon>
        <taxon>Timematidae</taxon>
        <taxon>Timema</taxon>
    </lineage>
</organism>
<protein>
    <submittedName>
        <fullName evidence="2">Uncharacterized protein</fullName>
    </submittedName>
</protein>
<name>A0A7R9F3X4_9NEOP</name>
<evidence type="ECO:0000256" key="1">
    <source>
        <dbReference type="SAM" id="MobiDB-lite"/>
    </source>
</evidence>
<dbReference type="AlphaFoldDB" id="A0A7R9F3X4"/>
<gene>
    <name evidence="2" type="ORF">TBIB3V08_LOCUS7979</name>
</gene>
<evidence type="ECO:0000313" key="2">
    <source>
        <dbReference type="EMBL" id="CAD7445629.1"/>
    </source>
</evidence>
<dbReference type="EMBL" id="OD567416">
    <property type="protein sequence ID" value="CAD7445629.1"/>
    <property type="molecule type" value="Genomic_DNA"/>
</dbReference>
<feature type="region of interest" description="Disordered" evidence="1">
    <location>
        <begin position="55"/>
        <end position="82"/>
    </location>
</feature>
<reference evidence="2" key="1">
    <citation type="submission" date="2020-11" db="EMBL/GenBank/DDBJ databases">
        <authorList>
            <person name="Tran Van P."/>
        </authorList>
    </citation>
    <scope>NUCLEOTIDE SEQUENCE</scope>
</reference>
<sequence length="195" mass="21727">MMTTTSFKFYTHARTYKNSGKPFRLSSRIQAIINTQKEHGNSSELNVKHELEESHVISDEDEDEDDNKPLKHSKKQARIASESSEVIEEPELIVPLPKKRSGRKIGTFLHPLAAMTSLLAMPHVKVVMSSVIWGLSTGQFNRAICGSTNMDHPGSTIRVLCRLSPNTAWPITLSQLAPHCPAHPRAIILIRGRNG</sequence>
<proteinExistence type="predicted"/>